<evidence type="ECO:0000256" key="1">
    <source>
        <dbReference type="SAM" id="MobiDB-lite"/>
    </source>
</evidence>
<evidence type="ECO:0000313" key="4">
    <source>
        <dbReference type="Proteomes" id="UP000250086"/>
    </source>
</evidence>
<dbReference type="GO" id="GO:0003677">
    <property type="term" value="F:DNA binding"/>
    <property type="evidence" value="ECO:0007669"/>
    <property type="project" value="InterPro"/>
</dbReference>
<organism evidence="3 4">
    <name type="scientific">Anaerobiospirillum thomasii</name>
    <dbReference type="NCBI Taxonomy" id="179995"/>
    <lineage>
        <taxon>Bacteria</taxon>
        <taxon>Pseudomonadati</taxon>
        <taxon>Pseudomonadota</taxon>
        <taxon>Gammaproteobacteria</taxon>
        <taxon>Aeromonadales</taxon>
        <taxon>Succinivibrionaceae</taxon>
        <taxon>Anaerobiospirillum</taxon>
    </lineage>
</organism>
<sequence length="575" mass="65256">MNYKSITYAVPSGCYLKPTRKKDAYYVYKYTRFYRNENGVPRNESTIIGVTVGLDKLMFHPNDKFFALTGTPIPDGIVKRSKNKDSTRTQDQGSCVANKSDTQAKKQVRGSTVVFNKIFCEQGIQKCLRGAFDDESVNLINLASIMIATENSSMMHIKDFYKTSPFVDDRSFASIDDFAMSKLFTHIAQTGTDNFFKSWIKHNNDKDDTICYDVTSISTHAQKIQQAEFGYNRDGEGLPQINLGMFSGHKSLLPLMYVNYNGSLNDATQLPYVITKAKETGISVDKLFTMDRGFFDKARIDYLKKAGLDVLVGVSINKYKAIAEYIYALVKHDRHTVYTNLLSSTPGVYAFKEKHTVSNTPGFIHFYYDSLKYYDGLIALQESVKREVELINVAKDAAVALSKSQIAKMSKFHNAKPDDSDPTGYTFSYDEDKFSKAKSLIGWFALFTCNEDIDSEQALKIYRMKDSVEKIFDALKHDLDCKRLKTHRSDTTNGKLFVIFIALILHTYASKALSALKNDEPNRFRKLTYKGLIDELDDITIEKKGDKFTLSKALTFTQKEILKALDVDLSQFELV</sequence>
<dbReference type="InterPro" id="IPR002559">
    <property type="entry name" value="Transposase_11"/>
</dbReference>
<dbReference type="AlphaFoldDB" id="A0A2X0V7C6"/>
<feature type="domain" description="Transposase IS4-like" evidence="2">
    <location>
        <begin position="206"/>
        <end position="505"/>
    </location>
</feature>
<dbReference type="GO" id="GO:0004803">
    <property type="term" value="F:transposase activity"/>
    <property type="evidence" value="ECO:0007669"/>
    <property type="project" value="InterPro"/>
</dbReference>
<evidence type="ECO:0000313" key="3">
    <source>
        <dbReference type="EMBL" id="SPT70259.1"/>
    </source>
</evidence>
<gene>
    <name evidence="3" type="ORF">NCTC13093_01668</name>
</gene>
<dbReference type="GO" id="GO:0006313">
    <property type="term" value="P:DNA transposition"/>
    <property type="evidence" value="ECO:0007669"/>
    <property type="project" value="InterPro"/>
</dbReference>
<proteinExistence type="predicted"/>
<dbReference type="PANTHER" id="PTHR34614:SF2">
    <property type="entry name" value="TRANSPOSASE IS4-LIKE DOMAIN-CONTAINING PROTEIN"/>
    <property type="match status" value="1"/>
</dbReference>
<protein>
    <submittedName>
        <fullName evidence="3">Transposase</fullName>
    </submittedName>
</protein>
<dbReference type="RefSeq" id="WP_181463191.1">
    <property type="nucleotide sequence ID" value="NZ_UAPV01000001.1"/>
</dbReference>
<name>A0A2X0V7C6_9GAMM</name>
<feature type="region of interest" description="Disordered" evidence="1">
    <location>
        <begin position="77"/>
        <end position="101"/>
    </location>
</feature>
<dbReference type="Pfam" id="PF01609">
    <property type="entry name" value="DDE_Tnp_1"/>
    <property type="match status" value="1"/>
</dbReference>
<keyword evidence="4" id="KW-1185">Reference proteome</keyword>
<evidence type="ECO:0000259" key="2">
    <source>
        <dbReference type="Pfam" id="PF01609"/>
    </source>
</evidence>
<dbReference type="Proteomes" id="UP000250086">
    <property type="component" value="Unassembled WGS sequence"/>
</dbReference>
<accession>A0A2X0V7C6</accession>
<feature type="compositionally biased region" description="Polar residues" evidence="1">
    <location>
        <begin position="89"/>
        <end position="101"/>
    </location>
</feature>
<dbReference type="PANTHER" id="PTHR34614">
    <property type="match status" value="1"/>
</dbReference>
<reference evidence="3 4" key="1">
    <citation type="submission" date="2018-06" db="EMBL/GenBank/DDBJ databases">
        <authorList>
            <consortium name="Pathogen Informatics"/>
            <person name="Doyle S."/>
        </authorList>
    </citation>
    <scope>NUCLEOTIDE SEQUENCE [LARGE SCALE GENOMIC DNA]</scope>
    <source>
        <strain evidence="3 4">NCTC13093</strain>
    </source>
</reference>
<dbReference type="EMBL" id="UAPV01000001">
    <property type="protein sequence ID" value="SPT70259.1"/>
    <property type="molecule type" value="Genomic_DNA"/>
</dbReference>